<gene>
    <name evidence="4" type="ORF">HBR001_LOCUS1548</name>
</gene>
<dbReference type="CDD" id="cd13969">
    <property type="entry name" value="ADCK1-like"/>
    <property type="match status" value="1"/>
</dbReference>
<dbReference type="AlphaFoldDB" id="A0AAV0TBK5"/>
<dbReference type="InterPro" id="IPR004147">
    <property type="entry name" value="ABC1_dom"/>
</dbReference>
<feature type="signal peptide" evidence="2">
    <location>
        <begin position="1"/>
        <end position="33"/>
    </location>
</feature>
<feature type="chain" id="PRO_5043807501" description="ABC1 atypical kinase-like domain-containing protein" evidence="2">
    <location>
        <begin position="34"/>
        <end position="525"/>
    </location>
</feature>
<evidence type="ECO:0000256" key="2">
    <source>
        <dbReference type="SAM" id="SignalP"/>
    </source>
</evidence>
<evidence type="ECO:0000313" key="5">
    <source>
        <dbReference type="Proteomes" id="UP001162031"/>
    </source>
</evidence>
<dbReference type="EMBL" id="CANTFL010000148">
    <property type="protein sequence ID" value="CAI5716011.1"/>
    <property type="molecule type" value="Genomic_DNA"/>
</dbReference>
<dbReference type="InterPro" id="IPR011009">
    <property type="entry name" value="Kinase-like_dom_sf"/>
</dbReference>
<feature type="domain" description="ABC1 atypical kinase-like" evidence="3">
    <location>
        <begin position="117"/>
        <end position="361"/>
    </location>
</feature>
<organism evidence="4 5">
    <name type="scientific">Hyaloperonospora brassicae</name>
    <name type="common">Brassica downy mildew</name>
    <name type="synonym">Peronospora brassicae</name>
    <dbReference type="NCBI Taxonomy" id="162125"/>
    <lineage>
        <taxon>Eukaryota</taxon>
        <taxon>Sar</taxon>
        <taxon>Stramenopiles</taxon>
        <taxon>Oomycota</taxon>
        <taxon>Peronosporomycetes</taxon>
        <taxon>Peronosporales</taxon>
        <taxon>Peronosporaceae</taxon>
        <taxon>Hyaloperonospora</taxon>
    </lineage>
</organism>
<evidence type="ECO:0000259" key="3">
    <source>
        <dbReference type="Pfam" id="PF03109"/>
    </source>
</evidence>
<dbReference type="SUPFAM" id="SSF56112">
    <property type="entry name" value="Protein kinase-like (PK-like)"/>
    <property type="match status" value="1"/>
</dbReference>
<accession>A0AAV0TBK5</accession>
<comment type="caution">
    <text evidence="4">The sequence shown here is derived from an EMBL/GenBank/DDBJ whole genome shotgun (WGS) entry which is preliminary data.</text>
</comment>
<dbReference type="Pfam" id="PF03109">
    <property type="entry name" value="ABC1"/>
    <property type="match status" value="1"/>
</dbReference>
<keyword evidence="2" id="KW-0732">Signal</keyword>
<evidence type="ECO:0000256" key="1">
    <source>
        <dbReference type="ARBA" id="ARBA00009670"/>
    </source>
</evidence>
<dbReference type="PANTHER" id="PTHR43173:SF28">
    <property type="entry name" value="AARF DOMAIN CONTAINING KINASE 5"/>
    <property type="match status" value="1"/>
</dbReference>
<dbReference type="InterPro" id="IPR051130">
    <property type="entry name" value="Mito_struct-func_regulator"/>
</dbReference>
<protein>
    <recommendedName>
        <fullName evidence="3">ABC1 atypical kinase-like domain-containing protein</fullName>
    </recommendedName>
</protein>
<proteinExistence type="inferred from homology"/>
<sequence>MPSPRLLFRRAQTPLAALSLLVGGAYVADHVHAHVVSRSLRLVATGGRVVRDYRLHVRGTARDDPSYRSKLQRLNERTAQRLLHLCYENGGMYTKWGQQVATLTHGLPVAYTETLAQLQDRAKPVSFQKVVQAIEAELGQPWRHVFQELDETPLACASLAQVHRAVDHLGREVAVKVQYRHLESQMQADIQVIKWAFQLTEYFFPDVRIQWLVPEFESAILSELDFENEKKNSRRVADCLKHNDSVHVPIVYDELSTKKILSMEFIDAPKISQVDAIKELGLDPPNVAHLLCEVFSEMAFRHGFVHCDPHAGNVFVRRNPDPQAKRKEQLVLLDHGLYRELDCDFRKAYCDLWRAMLLRDNVLLDDCGKRLNLGELTKYLPLLFTHRTIDRKGRPDAAMSQYERKKLSNDLKNMHVSSFTDFFEQLPRDMLFVLRTDNMVRALNKDLGGTTRERFHVMGSYAVSEHSAFYSASAKAGNGGLRTSMSYWWNHVNLVLRFHVVDYTLAAMQYVRGEPNAKTQRVVAP</sequence>
<reference evidence="4" key="1">
    <citation type="submission" date="2022-12" db="EMBL/GenBank/DDBJ databases">
        <authorList>
            <person name="Webb A."/>
        </authorList>
    </citation>
    <scope>NUCLEOTIDE SEQUENCE</scope>
    <source>
        <strain evidence="4">Hp1</strain>
    </source>
</reference>
<dbReference type="InterPro" id="IPR045307">
    <property type="entry name" value="ADCK1_dom"/>
</dbReference>
<dbReference type="Proteomes" id="UP001162031">
    <property type="component" value="Unassembled WGS sequence"/>
</dbReference>
<name>A0AAV0TBK5_HYABA</name>
<keyword evidence="5" id="KW-1185">Reference proteome</keyword>
<comment type="similarity">
    <text evidence="1">Belongs to the protein kinase superfamily. ADCK protein kinase family.</text>
</comment>
<evidence type="ECO:0000313" key="4">
    <source>
        <dbReference type="EMBL" id="CAI5716011.1"/>
    </source>
</evidence>
<dbReference type="PANTHER" id="PTHR43173">
    <property type="entry name" value="ABC1 FAMILY PROTEIN"/>
    <property type="match status" value="1"/>
</dbReference>